<dbReference type="Gene3D" id="3.40.50.300">
    <property type="entry name" value="P-loop containing nucleotide triphosphate hydrolases"/>
    <property type="match status" value="1"/>
</dbReference>
<dbReference type="PANTHER" id="PTHR32120:SF10">
    <property type="entry name" value="SMALL RIBOSOMAL SUBUNIT BIOGENESIS GTPASE RSGA"/>
    <property type="match status" value="1"/>
</dbReference>
<dbReference type="OrthoDB" id="9809485at2"/>
<dbReference type="InterPro" id="IPR030378">
    <property type="entry name" value="G_CP_dom"/>
</dbReference>
<dbReference type="NCBIfam" id="TIGR00157">
    <property type="entry name" value="ribosome small subunit-dependent GTPase A"/>
    <property type="match status" value="1"/>
</dbReference>
<evidence type="ECO:0000256" key="7">
    <source>
        <dbReference type="ARBA" id="ARBA00022833"/>
    </source>
</evidence>
<dbReference type="HAMAP" id="MF_01820">
    <property type="entry name" value="GTPase_RsgA"/>
    <property type="match status" value="1"/>
</dbReference>
<feature type="binding site" evidence="10">
    <location>
        <position position="313"/>
    </location>
    <ligand>
        <name>Zn(2+)</name>
        <dbReference type="ChEBI" id="CHEBI:29105"/>
    </ligand>
</feature>
<comment type="subunit">
    <text evidence="10">Monomer. Associates with 30S ribosomal subunit, binds 16S rRNA.</text>
</comment>
<dbReference type="InterPro" id="IPR012340">
    <property type="entry name" value="NA-bd_OB-fold"/>
</dbReference>
<evidence type="ECO:0000256" key="1">
    <source>
        <dbReference type="ARBA" id="ARBA00022490"/>
    </source>
</evidence>
<evidence type="ECO:0000313" key="13">
    <source>
        <dbReference type="EMBL" id="EYF02442.1"/>
    </source>
</evidence>
<dbReference type="Pfam" id="PF03193">
    <property type="entry name" value="RsgA_GTPase"/>
    <property type="match status" value="1"/>
</dbReference>
<dbReference type="GO" id="GO:0003924">
    <property type="term" value="F:GTPase activity"/>
    <property type="evidence" value="ECO:0007669"/>
    <property type="project" value="UniProtKB-UniRule"/>
</dbReference>
<dbReference type="PANTHER" id="PTHR32120">
    <property type="entry name" value="SMALL RIBOSOMAL SUBUNIT BIOGENESIS GTPASE RSGA"/>
    <property type="match status" value="1"/>
</dbReference>
<dbReference type="Gene3D" id="1.10.40.50">
    <property type="entry name" value="Probable gtpase engc, domain 3"/>
    <property type="match status" value="1"/>
</dbReference>
<dbReference type="GO" id="GO:0019843">
    <property type="term" value="F:rRNA binding"/>
    <property type="evidence" value="ECO:0007669"/>
    <property type="project" value="UniProtKB-KW"/>
</dbReference>
<keyword evidence="5 10" id="KW-0547">Nucleotide-binding</keyword>
<evidence type="ECO:0000256" key="2">
    <source>
        <dbReference type="ARBA" id="ARBA00022517"/>
    </source>
</evidence>
<evidence type="ECO:0000256" key="10">
    <source>
        <dbReference type="HAMAP-Rule" id="MF_01820"/>
    </source>
</evidence>
<comment type="function">
    <text evidence="10">One of several proteins that assist in the late maturation steps of the functional core of the 30S ribosomal subunit. Helps release RbfA from mature subunits. May play a role in the assembly of ribosomal proteins into the subunit. Circularly permuted GTPase that catalyzes slow GTP hydrolysis, GTPase activity is stimulated by the 30S ribosomal subunit.</text>
</comment>
<dbReference type="eggNOG" id="COG1162">
    <property type="taxonomic scope" value="Bacteria"/>
</dbReference>
<reference evidence="13 14" key="1">
    <citation type="submission" date="2013-05" db="EMBL/GenBank/DDBJ databases">
        <title>Genome assembly of Chondromyces apiculatus DSM 436.</title>
        <authorList>
            <person name="Sharma G."/>
            <person name="Khatri I."/>
            <person name="Kaur C."/>
            <person name="Mayilraj S."/>
            <person name="Subramanian S."/>
        </authorList>
    </citation>
    <scope>NUCLEOTIDE SEQUENCE [LARGE SCALE GENOMIC DNA]</scope>
    <source>
        <strain evidence="13 14">DSM 436</strain>
    </source>
</reference>
<dbReference type="RefSeq" id="WP_081865443.1">
    <property type="nucleotide sequence ID" value="NZ_ASRX01000060.1"/>
</dbReference>
<name>A0A017T0B1_9BACT</name>
<evidence type="ECO:0000256" key="9">
    <source>
        <dbReference type="ARBA" id="ARBA00023134"/>
    </source>
</evidence>
<dbReference type="EC" id="3.6.1.-" evidence="10"/>
<evidence type="ECO:0000256" key="3">
    <source>
        <dbReference type="ARBA" id="ARBA00022723"/>
    </source>
</evidence>
<keyword evidence="4 10" id="KW-0699">rRNA-binding</keyword>
<dbReference type="SUPFAM" id="SSF52540">
    <property type="entry name" value="P-loop containing nucleoside triphosphate hydrolases"/>
    <property type="match status" value="1"/>
</dbReference>
<evidence type="ECO:0000256" key="4">
    <source>
        <dbReference type="ARBA" id="ARBA00022730"/>
    </source>
</evidence>
<keyword evidence="6 10" id="KW-0378">Hydrolase</keyword>
<keyword evidence="14" id="KW-1185">Reference proteome</keyword>
<keyword evidence="1 10" id="KW-0963">Cytoplasm</keyword>
<evidence type="ECO:0000256" key="5">
    <source>
        <dbReference type="ARBA" id="ARBA00022741"/>
    </source>
</evidence>
<evidence type="ECO:0000256" key="8">
    <source>
        <dbReference type="ARBA" id="ARBA00022884"/>
    </source>
</evidence>
<dbReference type="EMBL" id="ASRX01000060">
    <property type="protein sequence ID" value="EYF02442.1"/>
    <property type="molecule type" value="Genomic_DNA"/>
</dbReference>
<comment type="caution">
    <text evidence="13">The sequence shown here is derived from an EMBL/GenBank/DDBJ whole genome shotgun (WGS) entry which is preliminary data.</text>
</comment>
<dbReference type="GO" id="GO:0042274">
    <property type="term" value="P:ribosomal small subunit biogenesis"/>
    <property type="evidence" value="ECO:0007669"/>
    <property type="project" value="UniProtKB-UniRule"/>
</dbReference>
<dbReference type="PROSITE" id="PS50936">
    <property type="entry name" value="ENGC_GTPASE"/>
    <property type="match status" value="1"/>
</dbReference>
<keyword evidence="3 10" id="KW-0479">Metal-binding</keyword>
<dbReference type="GO" id="GO:0046872">
    <property type="term" value="F:metal ion binding"/>
    <property type="evidence" value="ECO:0007669"/>
    <property type="project" value="UniProtKB-KW"/>
</dbReference>
<feature type="domain" description="CP-type G" evidence="12">
    <location>
        <begin position="120"/>
        <end position="277"/>
    </location>
</feature>
<keyword evidence="2 10" id="KW-0690">Ribosome biogenesis</keyword>
<feature type="binding site" evidence="10">
    <location>
        <begin position="168"/>
        <end position="171"/>
    </location>
    <ligand>
        <name>GTP</name>
        <dbReference type="ChEBI" id="CHEBI:37565"/>
    </ligand>
</feature>
<dbReference type="GO" id="GO:0005525">
    <property type="term" value="F:GTP binding"/>
    <property type="evidence" value="ECO:0007669"/>
    <property type="project" value="UniProtKB-UniRule"/>
</dbReference>
<keyword evidence="7 10" id="KW-0862">Zinc</keyword>
<feature type="binding site" evidence="10">
    <location>
        <position position="307"/>
    </location>
    <ligand>
        <name>Zn(2+)</name>
        <dbReference type="ChEBI" id="CHEBI:29105"/>
    </ligand>
</feature>
<evidence type="ECO:0000256" key="6">
    <source>
        <dbReference type="ARBA" id="ARBA00022801"/>
    </source>
</evidence>
<proteinExistence type="inferred from homology"/>
<feature type="domain" description="EngC GTPase" evidence="11">
    <location>
        <begin position="129"/>
        <end position="275"/>
    </location>
</feature>
<dbReference type="InterPro" id="IPR027417">
    <property type="entry name" value="P-loop_NTPase"/>
</dbReference>
<evidence type="ECO:0000259" key="12">
    <source>
        <dbReference type="PROSITE" id="PS51721"/>
    </source>
</evidence>
<dbReference type="CDD" id="cd01854">
    <property type="entry name" value="YjeQ_EngC"/>
    <property type="match status" value="1"/>
</dbReference>
<accession>A0A017T0B1</accession>
<keyword evidence="9 10" id="KW-0342">GTP-binding</keyword>
<comment type="subcellular location">
    <subcellularLocation>
        <location evidence="10">Cytoplasm</location>
    </subcellularLocation>
</comment>
<dbReference type="STRING" id="1192034.CAP_7064"/>
<dbReference type="PROSITE" id="PS51721">
    <property type="entry name" value="G_CP"/>
    <property type="match status" value="1"/>
</dbReference>
<gene>
    <name evidence="10" type="primary">rsgA</name>
    <name evidence="13" type="ORF">CAP_7064</name>
</gene>
<dbReference type="InterPro" id="IPR010914">
    <property type="entry name" value="RsgA_GTPase_dom"/>
</dbReference>
<comment type="cofactor">
    <cofactor evidence="10">
        <name>Zn(2+)</name>
        <dbReference type="ChEBI" id="CHEBI:29105"/>
    </cofactor>
    <text evidence="10">Binds 1 zinc ion per subunit.</text>
</comment>
<organism evidence="13 14">
    <name type="scientific">Chondromyces apiculatus DSM 436</name>
    <dbReference type="NCBI Taxonomy" id="1192034"/>
    <lineage>
        <taxon>Bacteria</taxon>
        <taxon>Pseudomonadati</taxon>
        <taxon>Myxococcota</taxon>
        <taxon>Polyangia</taxon>
        <taxon>Polyangiales</taxon>
        <taxon>Polyangiaceae</taxon>
        <taxon>Chondromyces</taxon>
    </lineage>
</organism>
<dbReference type="InterPro" id="IPR004881">
    <property type="entry name" value="Ribosome_biogen_GTPase_RsgA"/>
</dbReference>
<keyword evidence="8 10" id="KW-0694">RNA-binding</keyword>
<dbReference type="AlphaFoldDB" id="A0A017T0B1"/>
<feature type="binding site" evidence="10">
    <location>
        <position position="305"/>
    </location>
    <ligand>
        <name>Zn(2+)</name>
        <dbReference type="ChEBI" id="CHEBI:29105"/>
    </ligand>
</feature>
<dbReference type="GO" id="GO:0005737">
    <property type="term" value="C:cytoplasm"/>
    <property type="evidence" value="ECO:0007669"/>
    <property type="project" value="UniProtKB-SubCell"/>
</dbReference>
<protein>
    <recommendedName>
        <fullName evidence="10">Small ribosomal subunit biogenesis GTPase RsgA</fullName>
        <ecNumber evidence="10">3.6.1.-</ecNumber>
    </recommendedName>
</protein>
<comment type="similarity">
    <text evidence="10">Belongs to the TRAFAC class YlqF/YawG GTPase family. RsgA subfamily.</text>
</comment>
<evidence type="ECO:0000259" key="11">
    <source>
        <dbReference type="PROSITE" id="PS50936"/>
    </source>
</evidence>
<sequence length="368" mass="38742">MVPVNDVNDGSPPLPRVDEAVLAPYGWGAWQQEALAQLGSGGDEVGRVCAEHQGMFMVRLAGGERAAALPGRMRRAVSRGEAEWPAVGDWVVVDLPPGGSAVIRAVLPRSTRLARKAAGEQRGEQVLAANLDVAFLVSALGRDISPRRLERYLALTMEGGVTPVVLLTKADLHVDPSHAVAAVQAAAPGVPVHLLSSHTGQGLEALDAYFTGGRTGVLLGSSGVGKSTLLNRLIGAEMQVVGTLRADGKGRHTTTHRQLFSRPAGGVIIDTPGMRELGLWDAEAGVSGAFADIEALAERCRFSDCRHEQEPGCAVAAAVAAGELDRGRLESFLGLQVEARRAAARGTQGRGERVLGRALLARLGRRRR</sequence>
<feature type="binding site" evidence="10">
    <location>
        <begin position="220"/>
        <end position="228"/>
    </location>
    <ligand>
        <name>GTP</name>
        <dbReference type="ChEBI" id="CHEBI:37565"/>
    </ligand>
</feature>
<dbReference type="SUPFAM" id="SSF50249">
    <property type="entry name" value="Nucleic acid-binding proteins"/>
    <property type="match status" value="1"/>
</dbReference>
<evidence type="ECO:0000313" key="14">
    <source>
        <dbReference type="Proteomes" id="UP000019678"/>
    </source>
</evidence>
<dbReference type="Proteomes" id="UP000019678">
    <property type="component" value="Unassembled WGS sequence"/>
</dbReference>
<feature type="binding site" evidence="10">
    <location>
        <position position="300"/>
    </location>
    <ligand>
        <name>Zn(2+)</name>
        <dbReference type="ChEBI" id="CHEBI:29105"/>
    </ligand>
</feature>